<protein>
    <submittedName>
        <fullName evidence="4">ROK family protein</fullName>
    </submittedName>
</protein>
<dbReference type="InterPro" id="IPR036388">
    <property type="entry name" value="WH-like_DNA-bd_sf"/>
</dbReference>
<sequence length="398" mass="45103">MKRKSKGIGALPVDLKVRNRMLILNAIKDGNLYSAADIAKETGISRPTVVKSIQYFIDRNLIVSQGKGESTEIGGKKPELYGFIYKKLLLTITMWPDFLALNLCTMNLKKIASVKIEAPIKNNPQEAFDLIREKSLSLITQQGYQLSDLYGVSLSTAGTIDYETGNLKYSSRTPLWGTNVPIKKHMREIFGEKVEILIENAGKMTGRYELVRSEEEQNRILVLFSTWGLSACLIERGHVLSGDDSLIGEVGHMVIDPHDEVLCGCGSYGCAERMLSIEKVKRLSKNEDITFEELFIASQKGEEWAREIVKYLANTFAYLVRNISLVFNPNVVVFQGDYSHADDYFKNTLKNRLSEFKYYPKGGAFEIEYNEMSLEELDLSGALNFLQRKFFQDEALYQ</sequence>
<comment type="similarity">
    <text evidence="2">Belongs to the ROK (NagC/XylR) family.</text>
</comment>
<dbReference type="InterPro" id="IPR036390">
    <property type="entry name" value="WH_DNA-bd_sf"/>
</dbReference>
<evidence type="ECO:0000256" key="2">
    <source>
        <dbReference type="ARBA" id="ARBA00006479"/>
    </source>
</evidence>
<dbReference type="PANTHER" id="PTHR18964">
    <property type="entry name" value="ROK (REPRESSOR, ORF, KINASE) FAMILY"/>
    <property type="match status" value="1"/>
</dbReference>
<dbReference type="InterPro" id="IPR000600">
    <property type="entry name" value="ROK"/>
</dbReference>
<dbReference type="Pfam" id="PF00480">
    <property type="entry name" value="ROK"/>
    <property type="match status" value="1"/>
</dbReference>
<reference evidence="4 5" key="1">
    <citation type="journal article" date="2022" name="Genome Biol. Evol.">
        <title>Host diet, physiology and behaviors set the stage for Lachnospiraceae cladogenesis.</title>
        <authorList>
            <person name="Vera-Ponce De Leon A."/>
            <person name="Schneider M."/>
            <person name="Jahnes B.C."/>
            <person name="Sadowski V."/>
            <person name="Camuy-Velez L.A."/>
            <person name="Duan J."/>
            <person name="Sabree Z.L."/>
        </authorList>
    </citation>
    <scope>NUCLEOTIDE SEQUENCE [LARGE SCALE GENOMIC DNA]</scope>
    <source>
        <strain evidence="4 5">PAL113</strain>
    </source>
</reference>
<accession>A0ABT1E8U5</accession>
<proteinExistence type="inferred from homology"/>
<comment type="function">
    <text evidence="1">Transcriptional repressor of xylose-utilizing enzymes.</text>
</comment>
<organism evidence="4 5">
    <name type="scientific">Aequitasia blattaphilus</name>
    <dbReference type="NCBI Taxonomy" id="2949332"/>
    <lineage>
        <taxon>Bacteria</taxon>
        <taxon>Bacillati</taxon>
        <taxon>Bacillota</taxon>
        <taxon>Clostridia</taxon>
        <taxon>Lachnospirales</taxon>
        <taxon>Lachnospiraceae</taxon>
        <taxon>Aequitasia</taxon>
    </lineage>
</organism>
<dbReference type="Gene3D" id="3.30.420.40">
    <property type="match status" value="2"/>
</dbReference>
<evidence type="ECO:0000256" key="1">
    <source>
        <dbReference type="ARBA" id="ARBA00002486"/>
    </source>
</evidence>
<name>A0ABT1E8U5_9FIRM</name>
<comment type="caution">
    <text evidence="4">The sequence shown here is derived from an EMBL/GenBank/DDBJ whole genome shotgun (WGS) entry which is preliminary data.</text>
</comment>
<dbReference type="Proteomes" id="UP001523566">
    <property type="component" value="Unassembled WGS sequence"/>
</dbReference>
<dbReference type="SUPFAM" id="SSF46785">
    <property type="entry name" value="Winged helix' DNA-binding domain"/>
    <property type="match status" value="1"/>
</dbReference>
<dbReference type="SUPFAM" id="SSF53067">
    <property type="entry name" value="Actin-like ATPase domain"/>
    <property type="match status" value="2"/>
</dbReference>
<dbReference type="InterPro" id="IPR043129">
    <property type="entry name" value="ATPase_NBD"/>
</dbReference>
<dbReference type="Gene3D" id="1.10.10.10">
    <property type="entry name" value="Winged helix-like DNA-binding domain superfamily/Winged helix DNA-binding domain"/>
    <property type="match status" value="1"/>
</dbReference>
<evidence type="ECO:0000256" key="3">
    <source>
        <dbReference type="ARBA" id="ARBA00022629"/>
    </source>
</evidence>
<keyword evidence="5" id="KW-1185">Reference proteome</keyword>
<dbReference type="RefSeq" id="WP_262065917.1">
    <property type="nucleotide sequence ID" value="NZ_JAMXOD010000008.1"/>
</dbReference>
<evidence type="ECO:0000313" key="4">
    <source>
        <dbReference type="EMBL" id="MCP1102131.1"/>
    </source>
</evidence>
<keyword evidence="3" id="KW-0119">Carbohydrate metabolism</keyword>
<dbReference type="EMBL" id="JAMZFW010000008">
    <property type="protein sequence ID" value="MCP1102131.1"/>
    <property type="molecule type" value="Genomic_DNA"/>
</dbReference>
<gene>
    <name evidence="4" type="ORF">NK125_06825</name>
</gene>
<evidence type="ECO:0000313" key="5">
    <source>
        <dbReference type="Proteomes" id="UP001523566"/>
    </source>
</evidence>
<keyword evidence="3" id="KW-0859">Xylose metabolism</keyword>
<dbReference type="PANTHER" id="PTHR18964:SF149">
    <property type="entry name" value="BIFUNCTIONAL UDP-N-ACETYLGLUCOSAMINE 2-EPIMERASE_N-ACETYLMANNOSAMINE KINASE"/>
    <property type="match status" value="1"/>
</dbReference>